<dbReference type="GO" id="GO:0005085">
    <property type="term" value="F:guanyl-nucleotide exchange factor activity"/>
    <property type="evidence" value="ECO:0007669"/>
    <property type="project" value="TreeGrafter"/>
</dbReference>
<accession>A0A2Z4FPQ0</accession>
<gene>
    <name evidence="1" type="ORF">DN745_15840</name>
</gene>
<protein>
    <recommendedName>
        <fullName evidence="3">BNR repeat domain protein</fullName>
    </recommendedName>
</protein>
<keyword evidence="2" id="KW-1185">Reference proteome</keyword>
<dbReference type="PANTHER" id="PTHR45982">
    <property type="entry name" value="REGULATOR OF CHROMOSOME CONDENSATION"/>
    <property type="match status" value="1"/>
</dbReference>
<dbReference type="GO" id="GO:0005737">
    <property type="term" value="C:cytoplasm"/>
    <property type="evidence" value="ECO:0007669"/>
    <property type="project" value="TreeGrafter"/>
</dbReference>
<dbReference type="OrthoDB" id="9758365at2"/>
<dbReference type="KEGG" id="bsed:DN745_15840"/>
<dbReference type="Proteomes" id="UP000249799">
    <property type="component" value="Chromosome"/>
</dbReference>
<dbReference type="AlphaFoldDB" id="A0A2Z4FPQ0"/>
<evidence type="ECO:0000313" key="2">
    <source>
        <dbReference type="Proteomes" id="UP000249799"/>
    </source>
</evidence>
<dbReference type="PANTHER" id="PTHR45982:SF1">
    <property type="entry name" value="REGULATOR OF CHROMOSOME CONDENSATION"/>
    <property type="match status" value="1"/>
</dbReference>
<sequence length="524" mass="53459">MVIDNFFDDELDRLEPLMTPQNPHIRSNRRGDWRHAIAIAAIGWAILGASGCQPEASNCSADTDCEAGWECASGGGLLVRGGVCVLRDEVARPDAGPGDDAMDAEDIQTDGGDAGECIPQTCADLGATCGVVDDGCGDALSCGGAECVASLSAGAQHSCAVRGDGSIFCWGANQGGQLGSGDFEDQLTPTRVLMSSVDFKATAVSTGQQHSCALNEKGLAWCWGSNQLVGSGECFGQLGTGDDCATLPRTNRPAIAVDREQVDPRVVSLQTRENLNCMRNHAGQAYCWGSGAHGQVGNGDSLAANIAPAKVQGYAGEFLALGLSECYACGLSADGLVCWGDFADGCSGSGEQNQAVVHFDAFQFETSACVAPHGCIAGGRAHTCFIDALGKLYCFNDNASGQLGVDPATPQSPTPVEVSGLPGFVIQVVAGDQFSCALQSNGDVYCWGANGSGQLGDASQTASYTPVKVGLSAPAARISAGDSHACAALESGEIQCWGDNGKGQLGNGTSGSGALAASPVTVQF</sequence>
<dbReference type="Pfam" id="PF00415">
    <property type="entry name" value="RCC1"/>
    <property type="match status" value="1"/>
</dbReference>
<dbReference type="PROSITE" id="PS50012">
    <property type="entry name" value="RCC1_3"/>
    <property type="match status" value="5"/>
</dbReference>
<proteinExistence type="predicted"/>
<evidence type="ECO:0008006" key="3">
    <source>
        <dbReference type="Google" id="ProtNLM"/>
    </source>
</evidence>
<dbReference type="InterPro" id="IPR009091">
    <property type="entry name" value="RCC1/BLIP-II"/>
</dbReference>
<dbReference type="EMBL" id="CP030032">
    <property type="protein sequence ID" value="AWV90706.1"/>
    <property type="molecule type" value="Genomic_DNA"/>
</dbReference>
<dbReference type="InterPro" id="IPR000408">
    <property type="entry name" value="Reg_chr_condens"/>
</dbReference>
<evidence type="ECO:0000313" key="1">
    <source>
        <dbReference type="EMBL" id="AWV90706.1"/>
    </source>
</evidence>
<dbReference type="Pfam" id="PF13540">
    <property type="entry name" value="RCC1_2"/>
    <property type="match status" value="2"/>
</dbReference>
<dbReference type="PRINTS" id="PR00633">
    <property type="entry name" value="RCCNDNSATION"/>
</dbReference>
<name>A0A2Z4FPQ0_9DELT</name>
<dbReference type="InterPro" id="IPR051553">
    <property type="entry name" value="Ran_GTPase-activating"/>
</dbReference>
<reference evidence="1 2" key="1">
    <citation type="submission" date="2018-06" db="EMBL/GenBank/DDBJ databases">
        <title>Lujinxingia sediminis gen. nov. sp. nov., a new facultative anaerobic member of the class Deltaproteobacteria, and proposal of Lujinxingaceae fam. nov.</title>
        <authorList>
            <person name="Guo L.-Y."/>
            <person name="Li C.-M."/>
            <person name="Wang S."/>
            <person name="Du Z.-J."/>
        </authorList>
    </citation>
    <scope>NUCLEOTIDE SEQUENCE [LARGE SCALE GENOMIC DNA]</scope>
    <source>
        <strain evidence="1 2">FA350</strain>
    </source>
</reference>
<dbReference type="Gene3D" id="2.130.10.30">
    <property type="entry name" value="Regulator of chromosome condensation 1/beta-lactamase-inhibitor protein II"/>
    <property type="match status" value="2"/>
</dbReference>
<dbReference type="SUPFAM" id="SSF50985">
    <property type="entry name" value="RCC1/BLIP-II"/>
    <property type="match status" value="2"/>
</dbReference>
<organism evidence="1 2">
    <name type="scientific">Bradymonas sediminis</name>
    <dbReference type="NCBI Taxonomy" id="1548548"/>
    <lineage>
        <taxon>Bacteria</taxon>
        <taxon>Deltaproteobacteria</taxon>
        <taxon>Bradymonadales</taxon>
        <taxon>Bradymonadaceae</taxon>
        <taxon>Bradymonas</taxon>
    </lineage>
</organism>